<reference evidence="12 13" key="1">
    <citation type="journal article" date="2024" name="BMC Genomics">
        <title>De novo assembly and annotation of Popillia japonica's genome with initial clues to its potential as an invasive pest.</title>
        <authorList>
            <person name="Cucini C."/>
            <person name="Boschi S."/>
            <person name="Funari R."/>
            <person name="Cardaioli E."/>
            <person name="Iannotti N."/>
            <person name="Marturano G."/>
            <person name="Paoli F."/>
            <person name="Bruttini M."/>
            <person name="Carapelli A."/>
            <person name="Frati F."/>
            <person name="Nardi F."/>
        </authorList>
    </citation>
    <scope>NUCLEOTIDE SEQUENCE [LARGE SCALE GENOMIC DNA]</scope>
    <source>
        <strain evidence="12">DMR45628</strain>
    </source>
</reference>
<evidence type="ECO:0000256" key="2">
    <source>
        <dbReference type="ARBA" id="ARBA00007132"/>
    </source>
</evidence>
<comment type="similarity">
    <text evidence="2 10">Belongs to the TFB2 family.</text>
</comment>
<dbReference type="AlphaFoldDB" id="A0AAW1L676"/>
<dbReference type="PANTHER" id="PTHR13152:SF0">
    <property type="entry name" value="GENERAL TRANSCRIPTION FACTOR IIH SUBUNIT 4"/>
    <property type="match status" value="1"/>
</dbReference>
<keyword evidence="3 10" id="KW-0227">DNA damage</keyword>
<keyword evidence="6 10" id="KW-0234">DNA repair</keyword>
<organism evidence="12 13">
    <name type="scientific">Popillia japonica</name>
    <name type="common">Japanese beetle</name>
    <dbReference type="NCBI Taxonomy" id="7064"/>
    <lineage>
        <taxon>Eukaryota</taxon>
        <taxon>Metazoa</taxon>
        <taxon>Ecdysozoa</taxon>
        <taxon>Arthropoda</taxon>
        <taxon>Hexapoda</taxon>
        <taxon>Insecta</taxon>
        <taxon>Pterygota</taxon>
        <taxon>Neoptera</taxon>
        <taxon>Endopterygota</taxon>
        <taxon>Coleoptera</taxon>
        <taxon>Polyphaga</taxon>
        <taxon>Scarabaeiformia</taxon>
        <taxon>Scarabaeidae</taxon>
        <taxon>Rutelinae</taxon>
        <taxon>Popillia</taxon>
    </lineage>
</organism>
<keyword evidence="7 10" id="KW-0539">Nucleus</keyword>
<dbReference type="GO" id="GO:0006289">
    <property type="term" value="P:nucleotide-excision repair"/>
    <property type="evidence" value="ECO:0007669"/>
    <property type="project" value="InterPro"/>
</dbReference>
<dbReference type="GO" id="GO:0005675">
    <property type="term" value="C:transcription factor TFIIH holo complex"/>
    <property type="evidence" value="ECO:0007669"/>
    <property type="project" value="TreeGrafter"/>
</dbReference>
<name>A0AAW1L676_POPJA</name>
<evidence type="ECO:0000256" key="3">
    <source>
        <dbReference type="ARBA" id="ARBA00022763"/>
    </source>
</evidence>
<keyword evidence="4 10" id="KW-0805">Transcription regulation</keyword>
<comment type="subcellular location">
    <subcellularLocation>
        <location evidence="1 10">Nucleus</location>
    </subcellularLocation>
</comment>
<keyword evidence="13" id="KW-1185">Reference proteome</keyword>
<keyword evidence="5 10" id="KW-0804">Transcription</keyword>
<evidence type="ECO:0000256" key="4">
    <source>
        <dbReference type="ARBA" id="ARBA00023015"/>
    </source>
</evidence>
<dbReference type="EMBL" id="JASPKY010000163">
    <property type="protein sequence ID" value="KAK9729172.1"/>
    <property type="molecule type" value="Genomic_DNA"/>
</dbReference>
<evidence type="ECO:0000256" key="9">
    <source>
        <dbReference type="ARBA" id="ARBA00070130"/>
    </source>
</evidence>
<dbReference type="Pfam" id="PF18307">
    <property type="entry name" value="Tfb2_C"/>
    <property type="match status" value="1"/>
</dbReference>
<evidence type="ECO:0000256" key="6">
    <source>
        <dbReference type="ARBA" id="ARBA00023204"/>
    </source>
</evidence>
<evidence type="ECO:0000313" key="13">
    <source>
        <dbReference type="Proteomes" id="UP001458880"/>
    </source>
</evidence>
<proteinExistence type="inferred from homology"/>
<evidence type="ECO:0000256" key="8">
    <source>
        <dbReference type="ARBA" id="ARBA00064576"/>
    </source>
</evidence>
<evidence type="ECO:0000256" key="1">
    <source>
        <dbReference type="ARBA" id="ARBA00004123"/>
    </source>
</evidence>
<evidence type="ECO:0000256" key="7">
    <source>
        <dbReference type="ARBA" id="ARBA00023242"/>
    </source>
</evidence>
<dbReference type="InterPro" id="IPR004598">
    <property type="entry name" value="TFIIH_p52/Tfb2"/>
</dbReference>
<dbReference type="GO" id="GO:0003690">
    <property type="term" value="F:double-stranded DNA binding"/>
    <property type="evidence" value="ECO:0007669"/>
    <property type="project" value="TreeGrafter"/>
</dbReference>
<dbReference type="NCBIfam" id="TIGR00625">
    <property type="entry name" value="tfb2"/>
    <property type="match status" value="1"/>
</dbReference>
<dbReference type="InterPro" id="IPR040662">
    <property type="entry name" value="Tfb2_C"/>
</dbReference>
<feature type="domain" description="Transcription factor Tfb2 C-terminal" evidence="11">
    <location>
        <begin position="402"/>
        <end position="464"/>
    </location>
</feature>
<comment type="subunit">
    <text evidence="8">Component of the 7-subunit TFIIH core complex composed of XPB/ERCC3, XPD/ERCC2, GTF2H1, GTF2H2, GTF2H3, GTF2H4 and GTF2H5, which is active in NER. The core complex associates with the 3-subunit CDK-activating kinase (CAK) module composed of CCNH/cyclin H, CDK7 and MNAT1 to form the 10-subunit holoenzyme (holo-TFIIH) active in transcription. Part of TBP-based Pol II pre-initiation complex (PIC), in which Pol II core assembles with general transcription factors and other specific initiation factors including GTF2E1, GTF2E2, GTF2F1, GTF2F2, TCEA1, ERCC2, ERCC3, GTF2H2, GTF2H3, GTF2H4, GTF2H5, GTF2A1, GTF2A2, GTF2B and TBP; this large multi-subunit PIC complex mediates DNA unwinding and targets Pol II core to the transcription start site where the first phosphodiester bond forms.</text>
</comment>
<evidence type="ECO:0000259" key="11">
    <source>
        <dbReference type="Pfam" id="PF18307"/>
    </source>
</evidence>
<accession>A0AAW1L676</accession>
<dbReference type="GO" id="GO:0001671">
    <property type="term" value="F:ATPase activator activity"/>
    <property type="evidence" value="ECO:0007669"/>
    <property type="project" value="InterPro"/>
</dbReference>
<dbReference type="GO" id="GO:0000439">
    <property type="term" value="C:transcription factor TFIIH core complex"/>
    <property type="evidence" value="ECO:0007669"/>
    <property type="project" value="InterPro"/>
</dbReference>
<comment type="caution">
    <text evidence="12">The sequence shown here is derived from an EMBL/GenBank/DDBJ whole genome shotgun (WGS) entry which is preliminary data.</text>
</comment>
<evidence type="ECO:0000256" key="5">
    <source>
        <dbReference type="ARBA" id="ARBA00023163"/>
    </source>
</evidence>
<dbReference type="Proteomes" id="UP001458880">
    <property type="component" value="Unassembled WGS sequence"/>
</dbReference>
<dbReference type="Pfam" id="PF03849">
    <property type="entry name" value="Tfb2"/>
    <property type="match status" value="1"/>
</dbReference>
<comment type="function">
    <text evidence="10">Component of the general transcription and DNA repair factor IIH (TFIIH) core complex which is involved in general and transcription-coupled nucleotide excision repair (NER) of damaged DNA.</text>
</comment>
<gene>
    <name evidence="12" type="ORF">QE152_g16079</name>
</gene>
<sequence>MADNGIGTSHQANTALIQASNLECKNLYDYLRTRPSTLLDRLYNHPAICLAVYRELPEIARQYVIRILFVEQPVPQAVVASWCHQSYSKEHTHVCQVLSDLFVWHEAPIPGGLPGWILNSTFKRNLKTALLGGGKPWSMSSALEADNKARDVSFLDGYSAERWECVLHYMVGSQQQEGISADAVRILLHAGLMKRDEDDGSPVITRQGFQFLLLDRQAQVWHFLLQYLDTVEQRGLDLGECLTFLFQLSFSTLGKDYSTEGMSQGLLIFLQHLREFGLVYQRKRKAGRFYPTRLALNITCSQNKGVPVLEEDAPKGYIIVETNYRVYAYTDSNLQVALLGLFTELLYRFPNVVVGIITRESVRQALRGGITSEQIIGYLKQHIHSQMLSGDNKNALPPTVLDQIKLWELERNRLIYSEGVLYSQFLSQADFNALKQYAQQTGCLIWSNKEKRTMVVNKTGHDDRKKLEIEECVKIYPNIYNRNLPNEIWCDDADHEHCIEAFQRFCPRHFIIDMMFVKSTTWPVCQF</sequence>
<dbReference type="GO" id="GO:0006366">
    <property type="term" value="P:transcription by RNA polymerase II"/>
    <property type="evidence" value="ECO:0007669"/>
    <property type="project" value="UniProtKB-ARBA"/>
</dbReference>
<protein>
    <recommendedName>
        <fullName evidence="9 10">General transcription factor IIH subunit 4</fullName>
    </recommendedName>
</protein>
<evidence type="ECO:0000313" key="12">
    <source>
        <dbReference type="EMBL" id="KAK9729172.1"/>
    </source>
</evidence>
<dbReference type="Gene3D" id="3.30.70.2610">
    <property type="match status" value="1"/>
</dbReference>
<dbReference type="FunFam" id="3.30.70.2610:FF:000001">
    <property type="entry name" value="General transcription factor IIH subunit 4"/>
    <property type="match status" value="1"/>
</dbReference>
<evidence type="ECO:0000256" key="10">
    <source>
        <dbReference type="RuleBase" id="RU364024"/>
    </source>
</evidence>
<dbReference type="PANTHER" id="PTHR13152">
    <property type="entry name" value="TFIIH, POLYPEPTIDE 4"/>
    <property type="match status" value="1"/>
</dbReference>